<dbReference type="InterPro" id="IPR007110">
    <property type="entry name" value="Ig-like_dom"/>
</dbReference>
<dbReference type="InterPro" id="IPR052787">
    <property type="entry name" value="MAVS"/>
</dbReference>
<dbReference type="SUPFAM" id="SSF48726">
    <property type="entry name" value="Immunoglobulin"/>
    <property type="match status" value="1"/>
</dbReference>
<proteinExistence type="predicted"/>
<feature type="domain" description="Ig-like" evidence="3">
    <location>
        <begin position="287"/>
        <end position="350"/>
    </location>
</feature>
<evidence type="ECO:0000256" key="2">
    <source>
        <dbReference type="SAM" id="Phobius"/>
    </source>
</evidence>
<dbReference type="InterPro" id="IPR003599">
    <property type="entry name" value="Ig_sub"/>
</dbReference>
<dbReference type="InterPro" id="IPR013783">
    <property type="entry name" value="Ig-like_fold"/>
</dbReference>
<sequence length="798" mass="90230">MEDTAMPRFQLMDDIQLQDLIDSADSKNTKYAVKYGIKIFEEFLRNVNTDLGDVNRLPNADLDKILQKFYAGCWQKNGDYYSKKSMLTIRFGLQRHFLNTKSVDIIKHEDFANSSRIFKCFSATLKQQGKGFVKHKSPISNGSSYGIMEYRKLLSVLFVLFNAAISQSTQAVTRSVGQNVTLPCSIPVADSDLNWLYWRKNGTTVYSMNGNSVLINLRNYSVKRTTSLVIPDLVETDTGNYSCKITRKLASMAEIGKTLQLYVIDFFVSHCKGTEQEVDGCSCNINGSNITSLECSASGFPHPPVVTWEEDSIIYQSSSINLTRFRENITLVCKARDQNLQYVSANRSVCVYYSIKGGESGKNTGPTQKTRFALGVSLTFVILVVIISLIIFWVYKRRHGTQLCVQDRRSRRTSTPHSVLDDLRFDRIQSRMKSEDETASVGSPLEDYNKDIIFEDAPEVSLPLVGQVLLDDLRSLSDDFKRSLKAVIIRLLNKRVKPYKELPMDASANLNASLLHSSMKNSMTRSASTDRDFAFVELVIQKLDQILDETDRDECEVLITKPDFQEVTDESQIPDYKGNRFINRSMLQSTLLQTSMRSSMNSSRITCSVESSVIREELKTKTPSERTAARNAISQIIVDALGKRRRANQHDLNRSVNMLQTEAQFHGADDLVDDISRIVALWASKIAKLDDEVNNRITEYIFPLKAREPDGSRLADPTGEPVNESLQDPVAETEKGFMKEPIDEPPEETTREVFDEHMKEKPQEPMDSMKGQRETCNEGVDVDACAYSTTSLDDSFQK</sequence>
<feature type="transmembrane region" description="Helical" evidence="2">
    <location>
        <begin position="372"/>
        <end position="395"/>
    </location>
</feature>
<dbReference type="GeneID" id="105442897"/>
<dbReference type="Proteomes" id="UP000007110">
    <property type="component" value="Unassembled WGS sequence"/>
</dbReference>
<dbReference type="Gene3D" id="2.60.40.10">
    <property type="entry name" value="Immunoglobulins"/>
    <property type="match status" value="1"/>
</dbReference>
<accession>A0A7M7T0W5</accession>
<reference evidence="4" key="2">
    <citation type="submission" date="2021-01" db="UniProtKB">
        <authorList>
            <consortium name="EnsemblMetazoa"/>
        </authorList>
    </citation>
    <scope>IDENTIFICATION</scope>
</reference>
<dbReference type="InterPro" id="IPR036179">
    <property type="entry name" value="Ig-like_dom_sf"/>
</dbReference>
<dbReference type="EnsemblMetazoa" id="XM_030989774">
    <property type="protein sequence ID" value="XP_030845634"/>
    <property type="gene ID" value="LOC105442897"/>
</dbReference>
<dbReference type="InParanoid" id="A0A7M7T0W5"/>
<evidence type="ECO:0000313" key="5">
    <source>
        <dbReference type="Proteomes" id="UP000007110"/>
    </source>
</evidence>
<evidence type="ECO:0000313" key="4">
    <source>
        <dbReference type="EnsemblMetazoa" id="XP_030845634"/>
    </source>
</evidence>
<feature type="region of interest" description="Disordered" evidence="1">
    <location>
        <begin position="708"/>
        <end position="775"/>
    </location>
</feature>
<evidence type="ECO:0000259" key="3">
    <source>
        <dbReference type="PROSITE" id="PS50835"/>
    </source>
</evidence>
<dbReference type="RefSeq" id="XP_030845634.1">
    <property type="nucleotide sequence ID" value="XM_030989774.1"/>
</dbReference>
<keyword evidence="2" id="KW-1133">Transmembrane helix</keyword>
<name>A0A7M7T0W5_STRPU</name>
<keyword evidence="5" id="KW-1185">Reference proteome</keyword>
<dbReference type="OMA" id="DACAYST"/>
<dbReference type="Pfam" id="PF13927">
    <property type="entry name" value="Ig_3"/>
    <property type="match status" value="1"/>
</dbReference>
<dbReference type="AlphaFoldDB" id="A0A7M7T0W5"/>
<dbReference type="KEGG" id="spu:105442897"/>
<evidence type="ECO:0000256" key="1">
    <source>
        <dbReference type="SAM" id="MobiDB-lite"/>
    </source>
</evidence>
<keyword evidence="2" id="KW-0812">Transmembrane</keyword>
<reference evidence="5" key="1">
    <citation type="submission" date="2015-02" db="EMBL/GenBank/DDBJ databases">
        <title>Genome sequencing for Strongylocentrotus purpuratus.</title>
        <authorList>
            <person name="Murali S."/>
            <person name="Liu Y."/>
            <person name="Vee V."/>
            <person name="English A."/>
            <person name="Wang M."/>
            <person name="Skinner E."/>
            <person name="Han Y."/>
            <person name="Muzny D.M."/>
            <person name="Worley K.C."/>
            <person name="Gibbs R.A."/>
        </authorList>
    </citation>
    <scope>NUCLEOTIDE SEQUENCE</scope>
</reference>
<dbReference type="PANTHER" id="PTHR21446">
    <property type="entry name" value="DUF3504 DOMAIN-CONTAINING PROTEIN"/>
    <property type="match status" value="1"/>
</dbReference>
<dbReference type="SMART" id="SM00409">
    <property type="entry name" value="IG"/>
    <property type="match status" value="1"/>
</dbReference>
<dbReference type="PANTHER" id="PTHR21446:SF12">
    <property type="entry name" value="POTASSIUM CHANNEL TETRAMERIZATION DOMAIN CONTAINING 1"/>
    <property type="match status" value="1"/>
</dbReference>
<feature type="domain" description="Ig-like" evidence="3">
    <location>
        <begin position="163"/>
        <end position="260"/>
    </location>
</feature>
<protein>
    <recommendedName>
        <fullName evidence="3">Ig-like domain-containing protein</fullName>
    </recommendedName>
</protein>
<feature type="compositionally biased region" description="Basic and acidic residues" evidence="1">
    <location>
        <begin position="732"/>
        <end position="764"/>
    </location>
</feature>
<organism evidence="4 5">
    <name type="scientific">Strongylocentrotus purpuratus</name>
    <name type="common">Purple sea urchin</name>
    <dbReference type="NCBI Taxonomy" id="7668"/>
    <lineage>
        <taxon>Eukaryota</taxon>
        <taxon>Metazoa</taxon>
        <taxon>Echinodermata</taxon>
        <taxon>Eleutherozoa</taxon>
        <taxon>Echinozoa</taxon>
        <taxon>Echinoidea</taxon>
        <taxon>Euechinoidea</taxon>
        <taxon>Echinacea</taxon>
        <taxon>Camarodonta</taxon>
        <taxon>Echinidea</taxon>
        <taxon>Strongylocentrotidae</taxon>
        <taxon>Strongylocentrotus</taxon>
    </lineage>
</organism>
<keyword evidence="2" id="KW-0472">Membrane</keyword>
<dbReference type="OrthoDB" id="9446970at2759"/>
<dbReference type="PROSITE" id="PS50835">
    <property type="entry name" value="IG_LIKE"/>
    <property type="match status" value="2"/>
</dbReference>